<gene>
    <name evidence="5" type="ORF">E8K88_15500</name>
</gene>
<dbReference type="Proteomes" id="UP000306236">
    <property type="component" value="Unassembled WGS sequence"/>
</dbReference>
<dbReference type="SMART" id="SM00260">
    <property type="entry name" value="CheW"/>
    <property type="match status" value="1"/>
</dbReference>
<evidence type="ECO:0000313" key="5">
    <source>
        <dbReference type="EMBL" id="THJ31292.1"/>
    </source>
</evidence>
<dbReference type="GO" id="GO:0006935">
    <property type="term" value="P:chemotaxis"/>
    <property type="evidence" value="ECO:0007669"/>
    <property type="project" value="InterPro"/>
</dbReference>
<dbReference type="RefSeq" id="WP_136407586.1">
    <property type="nucleotide sequence ID" value="NZ_JARXRQ010000023.1"/>
</dbReference>
<evidence type="ECO:0000313" key="6">
    <source>
        <dbReference type="Proteomes" id="UP000306236"/>
    </source>
</evidence>
<protein>
    <recommendedName>
        <fullName evidence="2">Chemotaxis protein CheW</fullName>
    </recommendedName>
</protein>
<feature type="domain" description="CheW-like" evidence="4">
    <location>
        <begin position="17"/>
        <end position="157"/>
    </location>
</feature>
<name>A0A4V3YWH3_9BURK</name>
<dbReference type="GO" id="GO:0005829">
    <property type="term" value="C:cytosol"/>
    <property type="evidence" value="ECO:0007669"/>
    <property type="project" value="TreeGrafter"/>
</dbReference>
<evidence type="ECO:0000256" key="3">
    <source>
        <dbReference type="ARBA" id="ARBA00022490"/>
    </source>
</evidence>
<sequence>MRLTPSFKVAHATQEPSTTYLSFILAQEAYGVDVAYVREIRHYQSPTRIANTPDFVKGVMHLHGAIVPVMDLRIRFQCAQADYGPFTVMVVLQLDERMVALVVDGVAEVAEIAASAIQPVPDMQSVIHSSSFTGLVQQNQQLLILLDAERLIAEVDDYLQQQEAATTRNENA</sequence>
<evidence type="ECO:0000259" key="4">
    <source>
        <dbReference type="PROSITE" id="PS50851"/>
    </source>
</evidence>
<dbReference type="GO" id="GO:0007165">
    <property type="term" value="P:signal transduction"/>
    <property type="evidence" value="ECO:0007669"/>
    <property type="project" value="InterPro"/>
</dbReference>
<evidence type="ECO:0000256" key="1">
    <source>
        <dbReference type="ARBA" id="ARBA00004496"/>
    </source>
</evidence>
<dbReference type="Gene3D" id="2.30.30.40">
    <property type="entry name" value="SH3 Domains"/>
    <property type="match status" value="1"/>
</dbReference>
<dbReference type="InterPro" id="IPR036061">
    <property type="entry name" value="CheW-like_dom_sf"/>
</dbReference>
<keyword evidence="3" id="KW-0963">Cytoplasm</keyword>
<accession>A0A4V3YWH3</accession>
<dbReference type="PROSITE" id="PS50851">
    <property type="entry name" value="CHEW"/>
    <property type="match status" value="1"/>
</dbReference>
<comment type="caution">
    <text evidence="5">The sequence shown here is derived from an EMBL/GenBank/DDBJ whole genome shotgun (WGS) entry which is preliminary data.</text>
</comment>
<dbReference type="AlphaFoldDB" id="A0A4V3YWH3"/>
<dbReference type="Gene3D" id="2.40.50.180">
    <property type="entry name" value="CheA-289, Domain 4"/>
    <property type="match status" value="1"/>
</dbReference>
<proteinExistence type="predicted"/>
<reference evidence="5 6" key="1">
    <citation type="submission" date="2019-04" db="EMBL/GenBank/DDBJ databases">
        <title>Lampropedia sp YIM MLB12 draf genome.</title>
        <authorList>
            <person name="Wang Y.-X."/>
        </authorList>
    </citation>
    <scope>NUCLEOTIDE SEQUENCE [LARGE SCALE GENOMIC DNA]</scope>
    <source>
        <strain evidence="5 6">YIM MLB12</strain>
    </source>
</reference>
<keyword evidence="6" id="KW-1185">Reference proteome</keyword>
<dbReference type="OrthoDB" id="9790406at2"/>
<dbReference type="Pfam" id="PF01584">
    <property type="entry name" value="CheW"/>
    <property type="match status" value="1"/>
</dbReference>
<dbReference type="PANTHER" id="PTHR22617">
    <property type="entry name" value="CHEMOTAXIS SENSOR HISTIDINE KINASE-RELATED"/>
    <property type="match status" value="1"/>
</dbReference>
<dbReference type="SUPFAM" id="SSF50341">
    <property type="entry name" value="CheW-like"/>
    <property type="match status" value="1"/>
</dbReference>
<organism evidence="5 6">
    <name type="scientific">Lampropedia aestuarii</name>
    <dbReference type="NCBI Taxonomy" id="2562762"/>
    <lineage>
        <taxon>Bacteria</taxon>
        <taxon>Pseudomonadati</taxon>
        <taxon>Pseudomonadota</taxon>
        <taxon>Betaproteobacteria</taxon>
        <taxon>Burkholderiales</taxon>
        <taxon>Comamonadaceae</taxon>
        <taxon>Lampropedia</taxon>
    </lineage>
</organism>
<dbReference type="InterPro" id="IPR039315">
    <property type="entry name" value="CheW"/>
</dbReference>
<dbReference type="InterPro" id="IPR002545">
    <property type="entry name" value="CheW-lke_dom"/>
</dbReference>
<dbReference type="EMBL" id="SSWX01000025">
    <property type="protein sequence ID" value="THJ31292.1"/>
    <property type="molecule type" value="Genomic_DNA"/>
</dbReference>
<dbReference type="PANTHER" id="PTHR22617:SF45">
    <property type="entry name" value="CHEMOTAXIS PROTEIN CHEW"/>
    <property type="match status" value="1"/>
</dbReference>
<comment type="subcellular location">
    <subcellularLocation>
        <location evidence="1">Cytoplasm</location>
    </subcellularLocation>
</comment>
<evidence type="ECO:0000256" key="2">
    <source>
        <dbReference type="ARBA" id="ARBA00021483"/>
    </source>
</evidence>